<dbReference type="PANTHER" id="PTHR43179:SF12">
    <property type="entry name" value="GALACTOFURANOSYLTRANSFERASE GLFT2"/>
    <property type="match status" value="1"/>
</dbReference>
<dbReference type="InterPro" id="IPR029044">
    <property type="entry name" value="Nucleotide-diphossugar_trans"/>
</dbReference>
<evidence type="ECO:0000313" key="6">
    <source>
        <dbReference type="Proteomes" id="UP000597617"/>
    </source>
</evidence>
<comment type="similarity">
    <text evidence="1">Belongs to the glycosyltransferase 2 family.</text>
</comment>
<evidence type="ECO:0000256" key="1">
    <source>
        <dbReference type="ARBA" id="ARBA00006739"/>
    </source>
</evidence>
<comment type="caution">
    <text evidence="5">The sequence shown here is derived from an EMBL/GenBank/DDBJ whole genome shotgun (WGS) entry which is preliminary data.</text>
</comment>
<dbReference type="Gene3D" id="3.90.550.10">
    <property type="entry name" value="Spore Coat Polysaccharide Biosynthesis Protein SpsA, Chain A"/>
    <property type="match status" value="1"/>
</dbReference>
<dbReference type="Proteomes" id="UP000597617">
    <property type="component" value="Unassembled WGS sequence"/>
</dbReference>
<accession>A0ABS0IDS3</accession>
<sequence>MARPLVSIITINYNQARVTCALLASLRQLTYPNYEVIVVDNASPTEDPGPIAEQFPEVQLLRSPQNLGFAGGNNLGIRAANGAYCLFLNNDTEVVPHLLEPLVAVFERNPAIGIVSPKIIFYGTDGLIQYAGCDGISPWTGRSRVIGCLEPDKGQHDTSHVTALIHGAAMMVPTAVIRRAGLMPELYFLYYEELDWCEMIKRLGYLSYYEAGATVYHKESVSVGQGSVLRTYYLSRNRLLYIRRNTTGLRFWSGLLFYLSVAVPKNSLKYALRREWPHLRALWRALGWHLQKHPVHQNHYLPAASLATNPRSTTLSDSHLPSLAAVARPSVPSAT</sequence>
<evidence type="ECO:0000256" key="2">
    <source>
        <dbReference type="ARBA" id="ARBA00022676"/>
    </source>
</evidence>
<keyword evidence="6" id="KW-1185">Reference proteome</keyword>
<name>A0ABS0IDS3_9BACT</name>
<dbReference type="PANTHER" id="PTHR43179">
    <property type="entry name" value="RHAMNOSYLTRANSFERASE WBBL"/>
    <property type="match status" value="1"/>
</dbReference>
<dbReference type="Pfam" id="PF00535">
    <property type="entry name" value="Glycos_transf_2"/>
    <property type="match status" value="1"/>
</dbReference>
<keyword evidence="3" id="KW-0808">Transferase</keyword>
<evidence type="ECO:0000256" key="3">
    <source>
        <dbReference type="ARBA" id="ARBA00022679"/>
    </source>
</evidence>
<dbReference type="EMBL" id="JADQDQ010000002">
    <property type="protein sequence ID" value="MBF9236493.1"/>
    <property type="molecule type" value="Genomic_DNA"/>
</dbReference>
<dbReference type="RefSeq" id="WP_196280892.1">
    <property type="nucleotide sequence ID" value="NZ_JADQDQ010000002.1"/>
</dbReference>
<keyword evidence="2" id="KW-0328">Glycosyltransferase</keyword>
<gene>
    <name evidence="5" type="ORF">I2I05_03705</name>
</gene>
<evidence type="ECO:0000313" key="5">
    <source>
        <dbReference type="EMBL" id="MBF9236493.1"/>
    </source>
</evidence>
<dbReference type="CDD" id="cd04186">
    <property type="entry name" value="GT_2_like_c"/>
    <property type="match status" value="1"/>
</dbReference>
<organism evidence="5 6">
    <name type="scientific">Hymenobacter jeongseonensis</name>
    <dbReference type="NCBI Taxonomy" id="2791027"/>
    <lineage>
        <taxon>Bacteria</taxon>
        <taxon>Pseudomonadati</taxon>
        <taxon>Bacteroidota</taxon>
        <taxon>Cytophagia</taxon>
        <taxon>Cytophagales</taxon>
        <taxon>Hymenobacteraceae</taxon>
        <taxon>Hymenobacter</taxon>
    </lineage>
</organism>
<feature type="domain" description="Glycosyltransferase 2-like" evidence="4">
    <location>
        <begin position="7"/>
        <end position="123"/>
    </location>
</feature>
<evidence type="ECO:0000259" key="4">
    <source>
        <dbReference type="Pfam" id="PF00535"/>
    </source>
</evidence>
<protein>
    <submittedName>
        <fullName evidence="5">Glycosyltransferase family 2 protein</fullName>
    </submittedName>
</protein>
<dbReference type="SUPFAM" id="SSF53448">
    <property type="entry name" value="Nucleotide-diphospho-sugar transferases"/>
    <property type="match status" value="1"/>
</dbReference>
<reference evidence="5 6" key="1">
    <citation type="submission" date="2020-11" db="EMBL/GenBank/DDBJ databases">
        <authorList>
            <person name="Kim M.K."/>
        </authorList>
    </citation>
    <scope>NUCLEOTIDE SEQUENCE [LARGE SCALE GENOMIC DNA]</scope>
    <source>
        <strain evidence="5 6">BT683</strain>
    </source>
</reference>
<dbReference type="InterPro" id="IPR001173">
    <property type="entry name" value="Glyco_trans_2-like"/>
</dbReference>
<proteinExistence type="inferred from homology"/>